<gene>
    <name evidence="1" type="ORF">Taro_037839</name>
</gene>
<dbReference type="EMBL" id="NMUH01003333">
    <property type="protein sequence ID" value="MQM05032.1"/>
    <property type="molecule type" value="Genomic_DNA"/>
</dbReference>
<protein>
    <submittedName>
        <fullName evidence="1">Uncharacterized protein</fullName>
    </submittedName>
</protein>
<reference evidence="1" key="1">
    <citation type="submission" date="2017-07" db="EMBL/GenBank/DDBJ databases">
        <title>Taro Niue Genome Assembly and Annotation.</title>
        <authorList>
            <person name="Atibalentja N."/>
            <person name="Keating K."/>
            <person name="Fields C.J."/>
        </authorList>
    </citation>
    <scope>NUCLEOTIDE SEQUENCE</scope>
    <source>
        <strain evidence="1">Niue_2</strain>
        <tissue evidence="1">Leaf</tissue>
    </source>
</reference>
<proteinExistence type="predicted"/>
<evidence type="ECO:0000313" key="1">
    <source>
        <dbReference type="EMBL" id="MQM05032.1"/>
    </source>
</evidence>
<comment type="caution">
    <text evidence="1">The sequence shown here is derived from an EMBL/GenBank/DDBJ whole genome shotgun (WGS) entry which is preliminary data.</text>
</comment>
<accession>A0A843W559</accession>
<evidence type="ECO:0000313" key="2">
    <source>
        <dbReference type="Proteomes" id="UP000652761"/>
    </source>
</evidence>
<dbReference type="AlphaFoldDB" id="A0A843W559"/>
<organism evidence="1 2">
    <name type="scientific">Colocasia esculenta</name>
    <name type="common">Wild taro</name>
    <name type="synonym">Arum esculentum</name>
    <dbReference type="NCBI Taxonomy" id="4460"/>
    <lineage>
        <taxon>Eukaryota</taxon>
        <taxon>Viridiplantae</taxon>
        <taxon>Streptophyta</taxon>
        <taxon>Embryophyta</taxon>
        <taxon>Tracheophyta</taxon>
        <taxon>Spermatophyta</taxon>
        <taxon>Magnoliopsida</taxon>
        <taxon>Liliopsida</taxon>
        <taxon>Araceae</taxon>
        <taxon>Aroideae</taxon>
        <taxon>Colocasieae</taxon>
        <taxon>Colocasia</taxon>
    </lineage>
</organism>
<keyword evidence="2" id="KW-1185">Reference proteome</keyword>
<sequence length="204" mass="23235">MESRLASAIDRRRQLVKNQKAEDSDCVHLSTGALLLSTGVGLLELLIFGLVASVDRSSSSNPPVQPPEIRSEEVRIEVPVVEQEQVQAPVSSQEQEILEETINQVLRDLRGKGVAQEEEIPSFIPVEPSFEEYHHVSPPHVETRPRSQRETRTNMNNVVELIMKQHEMMSVLQMQVQKMDVKFDFMSEQTEEDTYTHEDGNDQE</sequence>
<name>A0A843W559_COLES</name>
<dbReference type="Proteomes" id="UP000652761">
    <property type="component" value="Unassembled WGS sequence"/>
</dbReference>